<accession>A0A0U3MUJ6</accession>
<dbReference type="EMBL" id="CP013729">
    <property type="protein sequence ID" value="ALV05572.1"/>
    <property type="molecule type" value="Genomic_DNA"/>
</dbReference>
<gene>
    <name evidence="2" type="ORF">RD2015_1079</name>
</gene>
<dbReference type="InterPro" id="IPR041657">
    <property type="entry name" value="HTH_17"/>
</dbReference>
<proteinExistence type="predicted"/>
<dbReference type="AlphaFoldDB" id="A0A0U3MUJ6"/>
<feature type="region of interest" description="Disordered" evidence="1">
    <location>
        <begin position="386"/>
        <end position="411"/>
    </location>
</feature>
<evidence type="ECO:0000313" key="3">
    <source>
        <dbReference type="Proteomes" id="UP000060699"/>
    </source>
</evidence>
<dbReference type="KEGG" id="rdp:RD2015_1079"/>
<protein>
    <submittedName>
        <fullName evidence="2">Uncharacterized protein</fullName>
    </submittedName>
</protein>
<keyword evidence="3" id="KW-1185">Reference proteome</keyword>
<dbReference type="RefSeq" id="WP_083525359.1">
    <property type="nucleotide sequence ID" value="NZ_CP013729.1"/>
</dbReference>
<organism evidence="2 3">
    <name type="scientific">Roseateles depolymerans</name>
    <dbReference type="NCBI Taxonomy" id="76731"/>
    <lineage>
        <taxon>Bacteria</taxon>
        <taxon>Pseudomonadati</taxon>
        <taxon>Pseudomonadota</taxon>
        <taxon>Betaproteobacteria</taxon>
        <taxon>Burkholderiales</taxon>
        <taxon>Sphaerotilaceae</taxon>
        <taxon>Roseateles</taxon>
    </lineage>
</organism>
<name>A0A0U3MUJ6_9BURK</name>
<dbReference type="OrthoDB" id="5416564at2"/>
<evidence type="ECO:0000313" key="2">
    <source>
        <dbReference type="EMBL" id="ALV05572.1"/>
    </source>
</evidence>
<feature type="region of interest" description="Disordered" evidence="1">
    <location>
        <begin position="1"/>
        <end position="66"/>
    </location>
</feature>
<reference evidence="2 3" key="1">
    <citation type="submission" date="2015-12" db="EMBL/GenBank/DDBJ databases">
        <title>Complete genome of Roseateles depolymerans KCTC 42856.</title>
        <authorList>
            <person name="Kim K.M."/>
        </authorList>
    </citation>
    <scope>NUCLEOTIDE SEQUENCE [LARGE SCALE GENOMIC DNA]</scope>
    <source>
        <strain evidence="2 3">KCTC 42856</strain>
    </source>
</reference>
<feature type="compositionally biased region" description="Polar residues" evidence="1">
    <location>
        <begin position="1"/>
        <end position="13"/>
    </location>
</feature>
<dbReference type="SUPFAM" id="SSF46955">
    <property type="entry name" value="Putative DNA-binding domain"/>
    <property type="match status" value="1"/>
</dbReference>
<sequence>MANTKRNATSGRSKNAGASKAALDRGPNVELKVGLKGGLKAGQSNGSKPASHRAPSAIGADSERETSTVLPLTVHVSDPRAPEALTQAIHRALELSALSEAGYVVIHRSASDRTRGTSRKAKALSPAVGTDEAFLVKANGLRRSTAETGQGFDNRDASTGGPAVAHPLLAGAEELARHYRQLREQLEALGLVITSTMRVRDRRFGDRKVQVEYFQDPEIQGSVLMRLTPTTPLVPVDAPANPSRLPVEGLDCFVPRPQAHMGSSWKPMPNEATQATNPVAAVQSLREAPAAYSAQPVKTRRDDSPLIRTTEVAEMLGVSRPYITKLCDLGVFGPVLKTEGGQRRIPLAAVLVYQAQRSGQNELLNKMAASDTSARARAIDLQAAEEAASTQGLGWTKVDSSQASPRRRPAR</sequence>
<dbReference type="Pfam" id="PF12728">
    <property type="entry name" value="HTH_17"/>
    <property type="match status" value="1"/>
</dbReference>
<dbReference type="STRING" id="76731.RD2015_1079"/>
<dbReference type="Proteomes" id="UP000060699">
    <property type="component" value="Chromosome"/>
</dbReference>
<dbReference type="InterPro" id="IPR009061">
    <property type="entry name" value="DNA-bd_dom_put_sf"/>
</dbReference>
<evidence type="ECO:0000256" key="1">
    <source>
        <dbReference type="SAM" id="MobiDB-lite"/>
    </source>
</evidence>